<comment type="caution">
    <text evidence="1">The sequence shown here is derived from an EMBL/GenBank/DDBJ whole genome shotgun (WGS) entry which is preliminary data.</text>
</comment>
<name>A0ABP9VX08_9BACT</name>
<proteinExistence type="predicted"/>
<evidence type="ECO:0000313" key="1">
    <source>
        <dbReference type="EMBL" id="GAA5509679.1"/>
    </source>
</evidence>
<gene>
    <name evidence="1" type="ORF">Rcae01_05179</name>
</gene>
<dbReference type="Proteomes" id="UP001416858">
    <property type="component" value="Unassembled WGS sequence"/>
</dbReference>
<dbReference type="EMBL" id="BAABRO010000015">
    <property type="protein sequence ID" value="GAA5509679.1"/>
    <property type="molecule type" value="Genomic_DNA"/>
</dbReference>
<evidence type="ECO:0000313" key="2">
    <source>
        <dbReference type="Proteomes" id="UP001416858"/>
    </source>
</evidence>
<evidence type="ECO:0008006" key="3">
    <source>
        <dbReference type="Google" id="ProtNLM"/>
    </source>
</evidence>
<accession>A0ABP9VX08</accession>
<reference evidence="1 2" key="1">
    <citation type="submission" date="2024-02" db="EMBL/GenBank/DDBJ databases">
        <title>Rhodopirellula caenicola NBRC 110016.</title>
        <authorList>
            <person name="Ichikawa N."/>
            <person name="Katano-Makiyama Y."/>
            <person name="Hidaka K."/>
        </authorList>
    </citation>
    <scope>NUCLEOTIDE SEQUENCE [LARGE SCALE GENOMIC DNA]</scope>
    <source>
        <strain evidence="1 2">NBRC 110016</strain>
    </source>
</reference>
<organism evidence="1 2">
    <name type="scientific">Novipirellula caenicola</name>
    <dbReference type="NCBI Taxonomy" id="1536901"/>
    <lineage>
        <taxon>Bacteria</taxon>
        <taxon>Pseudomonadati</taxon>
        <taxon>Planctomycetota</taxon>
        <taxon>Planctomycetia</taxon>
        <taxon>Pirellulales</taxon>
        <taxon>Pirellulaceae</taxon>
        <taxon>Novipirellula</taxon>
    </lineage>
</organism>
<protein>
    <recommendedName>
        <fullName evidence="3">Cytochrome c domain-containing protein</fullName>
    </recommendedName>
</protein>
<keyword evidence="2" id="KW-1185">Reference proteome</keyword>
<sequence>MNALILHPFRSPSRRVLYGILAMMTSFLCGATARAQQDSFEGPPINYMTAATNDPVSDLAAKVEAGEVKLSFDPQHGYLKSVLEALDVPVSSQTLVFSKTSLQLRRISPQRPRALYFNDNVYVGWCQRGDVIEFAATDAKQGAMFYTLSQSEDAAPKFVRDRGQCLTCHASHRTQNVPGYLVRSVFADSGGQPILGSGTYNTDLTSPFAERWGGWYVTGTHGQMRHMGNITYEEDDTEGDREAGANRESLEGIVSTTPYLSPHSDLVALMVLEHQTQMHNAIAAANYETREAIHQSYQMNEFLDRAPDYLSESAQRRIASSADRVVHHMLMCDEFALTSPVAGTSRFAEEFAARGIRDAKGRSLRDLDLNTRLFRYPCSYLIYSDAFDGLPDQVRRQIIARLTAILENGDDDAKFAHLTPPMRSEILAILRQTKPEFADKKETNSL</sequence>